<evidence type="ECO:0000313" key="4">
    <source>
        <dbReference type="EMBL" id="KAJ7614808.1"/>
    </source>
</evidence>
<evidence type="ECO:0000256" key="2">
    <source>
        <dbReference type="SAM" id="MobiDB-lite"/>
    </source>
</evidence>
<keyword evidence="1" id="KW-0175">Coiled coil</keyword>
<feature type="region of interest" description="Disordered" evidence="2">
    <location>
        <begin position="1"/>
        <end position="51"/>
    </location>
</feature>
<dbReference type="Proteomes" id="UP001221142">
    <property type="component" value="Unassembled WGS sequence"/>
</dbReference>
<evidence type="ECO:0000256" key="3">
    <source>
        <dbReference type="SAM" id="Phobius"/>
    </source>
</evidence>
<protein>
    <recommendedName>
        <fullName evidence="6">Transmembrane protein</fullName>
    </recommendedName>
</protein>
<proteinExistence type="predicted"/>
<keyword evidence="3" id="KW-1133">Transmembrane helix</keyword>
<accession>A0AAD7B9K4</accession>
<keyword evidence="5" id="KW-1185">Reference proteome</keyword>
<evidence type="ECO:0008006" key="6">
    <source>
        <dbReference type="Google" id="ProtNLM"/>
    </source>
</evidence>
<comment type="caution">
    <text evidence="4">The sequence shown here is derived from an EMBL/GenBank/DDBJ whole genome shotgun (WGS) entry which is preliminary data.</text>
</comment>
<feature type="coiled-coil region" evidence="1">
    <location>
        <begin position="136"/>
        <end position="200"/>
    </location>
</feature>
<keyword evidence="3" id="KW-0472">Membrane</keyword>
<evidence type="ECO:0000313" key="5">
    <source>
        <dbReference type="Proteomes" id="UP001221142"/>
    </source>
</evidence>
<evidence type="ECO:0000256" key="1">
    <source>
        <dbReference type="SAM" id="Coils"/>
    </source>
</evidence>
<dbReference type="EMBL" id="JARKIF010000025">
    <property type="protein sequence ID" value="KAJ7614808.1"/>
    <property type="molecule type" value="Genomic_DNA"/>
</dbReference>
<dbReference type="AlphaFoldDB" id="A0AAD7B9K4"/>
<feature type="compositionally biased region" description="Low complexity" evidence="2">
    <location>
        <begin position="1"/>
        <end position="17"/>
    </location>
</feature>
<feature type="transmembrane region" description="Helical" evidence="3">
    <location>
        <begin position="60"/>
        <end position="80"/>
    </location>
</feature>
<reference evidence="4" key="1">
    <citation type="submission" date="2023-03" db="EMBL/GenBank/DDBJ databases">
        <title>Massive genome expansion in bonnet fungi (Mycena s.s.) driven by repeated elements and novel gene families across ecological guilds.</title>
        <authorList>
            <consortium name="Lawrence Berkeley National Laboratory"/>
            <person name="Harder C.B."/>
            <person name="Miyauchi S."/>
            <person name="Viragh M."/>
            <person name="Kuo A."/>
            <person name="Thoen E."/>
            <person name="Andreopoulos B."/>
            <person name="Lu D."/>
            <person name="Skrede I."/>
            <person name="Drula E."/>
            <person name="Henrissat B."/>
            <person name="Morin E."/>
            <person name="Kohler A."/>
            <person name="Barry K."/>
            <person name="LaButti K."/>
            <person name="Morin E."/>
            <person name="Salamov A."/>
            <person name="Lipzen A."/>
            <person name="Mereny Z."/>
            <person name="Hegedus B."/>
            <person name="Baldrian P."/>
            <person name="Stursova M."/>
            <person name="Weitz H."/>
            <person name="Taylor A."/>
            <person name="Grigoriev I.V."/>
            <person name="Nagy L.G."/>
            <person name="Martin F."/>
            <person name="Kauserud H."/>
        </authorList>
    </citation>
    <scope>NUCLEOTIDE SEQUENCE</scope>
    <source>
        <strain evidence="4">9284</strain>
    </source>
</reference>
<gene>
    <name evidence="4" type="ORF">FB45DRAFT_1108950</name>
</gene>
<keyword evidence="3" id="KW-0812">Transmembrane</keyword>
<feature type="non-terminal residue" evidence="4">
    <location>
        <position position="1"/>
    </location>
</feature>
<name>A0AAD7B9K4_9AGAR</name>
<organism evidence="4 5">
    <name type="scientific">Roridomyces roridus</name>
    <dbReference type="NCBI Taxonomy" id="1738132"/>
    <lineage>
        <taxon>Eukaryota</taxon>
        <taxon>Fungi</taxon>
        <taxon>Dikarya</taxon>
        <taxon>Basidiomycota</taxon>
        <taxon>Agaricomycotina</taxon>
        <taxon>Agaricomycetes</taxon>
        <taxon>Agaricomycetidae</taxon>
        <taxon>Agaricales</taxon>
        <taxon>Marasmiineae</taxon>
        <taxon>Mycenaceae</taxon>
        <taxon>Roridomyces</taxon>
    </lineage>
</organism>
<sequence>SASSQSTTTAASESGPSTAPPSTPASSSALFQSTVSPGLAPGPTSSDGSHKSVISMGSKVGIVLGSTLIVLCMAVVLLVVRRRRRPDGASLAAQVDPFLENQDIPGDEVPRPYPIHLYPDPPFSDKRVTALASVRRRYLEHEMRAARERIEHMKSRREWPVSFLSLLRVATRRRTESETISRLREQIAAQEARIQELEAEMTSPWALGLSDEPPPGYLDSQEGARRAGEMLNVQVGREL</sequence>